<dbReference type="PROSITE" id="PS51257">
    <property type="entry name" value="PROKAR_LIPOPROTEIN"/>
    <property type="match status" value="1"/>
</dbReference>
<dbReference type="RefSeq" id="WP_192010118.1">
    <property type="nucleotide sequence ID" value="NZ_JACYTQ010000003.1"/>
</dbReference>
<proteinExistence type="predicted"/>
<sequence length="225" mass="26348">MRTSLLFCFIILLAACQQKETEPIDLGYDYMPLEVNRFWIYEVDETIFYGENDSESSHFYFRDVISESYIGEEGRLVYLVNREKSTDQTTWSNHMVYTLQVKQNALVRSSENQYTVSFVFPPKQAIVWDGNAYNTLNEDDYNLELVKAYEVGGKTYQSTAKVYQETEDDLITIRDNRYEVYAKGVGMIEEYKEVLTYCSRNDCLGEQIIDSGRFIHLKLINNGQY</sequence>
<dbReference type="EMBL" id="JACYTQ010000003">
    <property type="protein sequence ID" value="MBD8489232.1"/>
    <property type="molecule type" value="Genomic_DNA"/>
</dbReference>
<evidence type="ECO:0008006" key="3">
    <source>
        <dbReference type="Google" id="ProtNLM"/>
    </source>
</evidence>
<protein>
    <recommendedName>
        <fullName evidence="3">Lipoprotein</fullName>
    </recommendedName>
</protein>
<reference evidence="1 2" key="1">
    <citation type="submission" date="2020-09" db="EMBL/GenBank/DDBJ databases">
        <title>Echinicola sp. CAU 1574 isolated from sand of Sido Beach.</title>
        <authorList>
            <person name="Kim W."/>
        </authorList>
    </citation>
    <scope>NUCLEOTIDE SEQUENCE [LARGE SCALE GENOMIC DNA]</scope>
    <source>
        <strain evidence="1 2">CAU 1574</strain>
    </source>
</reference>
<name>A0ABR9AKE7_9BACT</name>
<accession>A0ABR9AKE7</accession>
<evidence type="ECO:0000313" key="2">
    <source>
        <dbReference type="Proteomes" id="UP000647133"/>
    </source>
</evidence>
<keyword evidence="2" id="KW-1185">Reference proteome</keyword>
<gene>
    <name evidence="1" type="ORF">IFO69_10795</name>
</gene>
<organism evidence="1 2">
    <name type="scientific">Echinicola arenosa</name>
    <dbReference type="NCBI Taxonomy" id="2774144"/>
    <lineage>
        <taxon>Bacteria</taxon>
        <taxon>Pseudomonadati</taxon>
        <taxon>Bacteroidota</taxon>
        <taxon>Cytophagia</taxon>
        <taxon>Cytophagales</taxon>
        <taxon>Cyclobacteriaceae</taxon>
        <taxon>Echinicola</taxon>
    </lineage>
</organism>
<comment type="caution">
    <text evidence="1">The sequence shown here is derived from an EMBL/GenBank/DDBJ whole genome shotgun (WGS) entry which is preliminary data.</text>
</comment>
<dbReference type="Proteomes" id="UP000647133">
    <property type="component" value="Unassembled WGS sequence"/>
</dbReference>
<evidence type="ECO:0000313" key="1">
    <source>
        <dbReference type="EMBL" id="MBD8489232.1"/>
    </source>
</evidence>